<keyword evidence="1" id="KW-0472">Membrane</keyword>
<dbReference type="RefSeq" id="WP_100338528.1">
    <property type="nucleotide sequence ID" value="NZ_PGFA01000004.1"/>
</dbReference>
<proteinExistence type="predicted"/>
<gene>
    <name evidence="2" type="ORF">CLV45_4305</name>
</gene>
<accession>A0A2M9ASC4</accession>
<keyword evidence="1" id="KW-1133">Transmembrane helix</keyword>
<keyword evidence="1" id="KW-0812">Transmembrane</keyword>
<evidence type="ECO:0000313" key="2">
    <source>
        <dbReference type="EMBL" id="PJJ48596.1"/>
    </source>
</evidence>
<reference evidence="2 3" key="1">
    <citation type="submission" date="2017-11" db="EMBL/GenBank/DDBJ databases">
        <title>Genomic Encyclopedia of Archaeal and Bacterial Type Strains, Phase II (KMG-II): From Individual Species to Whole Genera.</title>
        <authorList>
            <person name="Goeker M."/>
        </authorList>
    </citation>
    <scope>NUCLEOTIDE SEQUENCE [LARGE SCALE GENOMIC DNA]</scope>
    <source>
        <strain evidence="2 3">DSM 11115</strain>
    </source>
</reference>
<feature type="transmembrane region" description="Helical" evidence="1">
    <location>
        <begin position="63"/>
        <end position="83"/>
    </location>
</feature>
<feature type="transmembrane region" description="Helical" evidence="1">
    <location>
        <begin position="95"/>
        <end position="118"/>
    </location>
</feature>
<evidence type="ECO:0000256" key="1">
    <source>
        <dbReference type="SAM" id="Phobius"/>
    </source>
</evidence>
<feature type="transmembrane region" description="Helical" evidence="1">
    <location>
        <begin position="28"/>
        <end position="51"/>
    </location>
</feature>
<organism evidence="2 3">
    <name type="scientific">Hymenobacter chitinivorans DSM 11115</name>
    <dbReference type="NCBI Taxonomy" id="1121954"/>
    <lineage>
        <taxon>Bacteria</taxon>
        <taxon>Pseudomonadati</taxon>
        <taxon>Bacteroidota</taxon>
        <taxon>Cytophagia</taxon>
        <taxon>Cytophagales</taxon>
        <taxon>Hymenobacteraceae</taxon>
        <taxon>Hymenobacter</taxon>
    </lineage>
</organism>
<evidence type="ECO:0000313" key="3">
    <source>
        <dbReference type="Proteomes" id="UP000228535"/>
    </source>
</evidence>
<sequence length="130" mass="14839">MKGFFRFIYELIGSPQPPSETPVYREVIFPNVGLLTLGVSLAMVLIFYYLINRAMGVATFNKVRHWVTFLVINALLAFIIGIWQANSQAVASHSYIYWMSTWNAILGLFWFFLFSVILKRGSTNASTTPF</sequence>
<keyword evidence="3" id="KW-1185">Reference proteome</keyword>
<comment type="caution">
    <text evidence="2">The sequence shown here is derived from an EMBL/GenBank/DDBJ whole genome shotgun (WGS) entry which is preliminary data.</text>
</comment>
<dbReference type="AlphaFoldDB" id="A0A2M9ASC4"/>
<dbReference type="EMBL" id="PGFA01000004">
    <property type="protein sequence ID" value="PJJ48596.1"/>
    <property type="molecule type" value="Genomic_DNA"/>
</dbReference>
<protein>
    <submittedName>
        <fullName evidence="2">Uncharacterized protein</fullName>
    </submittedName>
</protein>
<dbReference type="Proteomes" id="UP000228535">
    <property type="component" value="Unassembled WGS sequence"/>
</dbReference>
<dbReference type="OrthoDB" id="852688at2"/>
<name>A0A2M9ASC4_9BACT</name>